<dbReference type="EMBL" id="CP023777">
    <property type="protein sequence ID" value="ATL47614.1"/>
    <property type="molecule type" value="Genomic_DNA"/>
</dbReference>
<gene>
    <name evidence="7" type="ORF">COR50_10800</name>
</gene>
<dbReference type="CDD" id="cd06171">
    <property type="entry name" value="Sigma70_r4"/>
    <property type="match status" value="1"/>
</dbReference>
<keyword evidence="4" id="KW-0804">Transcription</keyword>
<dbReference type="SUPFAM" id="SSF88946">
    <property type="entry name" value="Sigma2 domain of RNA polymerase sigma factors"/>
    <property type="match status" value="1"/>
</dbReference>
<dbReference type="NCBIfam" id="TIGR02985">
    <property type="entry name" value="Sig70_bacteroi1"/>
    <property type="match status" value="1"/>
</dbReference>
<dbReference type="InterPro" id="IPR039425">
    <property type="entry name" value="RNA_pol_sigma-70-like"/>
</dbReference>
<dbReference type="KEGG" id="cbae:COR50_10800"/>
<dbReference type="Pfam" id="PF08281">
    <property type="entry name" value="Sigma70_r4_2"/>
    <property type="match status" value="1"/>
</dbReference>
<comment type="similarity">
    <text evidence="1">Belongs to the sigma-70 factor family. ECF subfamily.</text>
</comment>
<protein>
    <submittedName>
        <fullName evidence="7">RNA polymerase subunit sigma-70</fullName>
    </submittedName>
</protein>
<dbReference type="InterPro" id="IPR007627">
    <property type="entry name" value="RNA_pol_sigma70_r2"/>
</dbReference>
<dbReference type="PANTHER" id="PTHR43133:SF46">
    <property type="entry name" value="RNA POLYMERASE SIGMA-70 FACTOR ECF SUBFAMILY"/>
    <property type="match status" value="1"/>
</dbReference>
<dbReference type="InterPro" id="IPR036388">
    <property type="entry name" value="WH-like_DNA-bd_sf"/>
</dbReference>
<dbReference type="InterPro" id="IPR014284">
    <property type="entry name" value="RNA_pol_sigma-70_dom"/>
</dbReference>
<keyword evidence="2" id="KW-0805">Transcription regulation</keyword>
<proteinExistence type="inferred from homology"/>
<accession>A0A291QUT9</accession>
<dbReference type="InterPro" id="IPR014327">
    <property type="entry name" value="RNA_pol_sigma70_bacteroid"/>
</dbReference>
<keyword evidence="3" id="KW-0731">Sigma factor</keyword>
<evidence type="ECO:0000256" key="1">
    <source>
        <dbReference type="ARBA" id="ARBA00010641"/>
    </source>
</evidence>
<dbReference type="GO" id="GO:0016987">
    <property type="term" value="F:sigma factor activity"/>
    <property type="evidence" value="ECO:0007669"/>
    <property type="project" value="UniProtKB-KW"/>
</dbReference>
<dbReference type="Gene3D" id="1.10.10.10">
    <property type="entry name" value="Winged helix-like DNA-binding domain superfamily/Winged helix DNA-binding domain"/>
    <property type="match status" value="1"/>
</dbReference>
<dbReference type="NCBIfam" id="TIGR02937">
    <property type="entry name" value="sigma70-ECF"/>
    <property type="match status" value="1"/>
</dbReference>
<feature type="domain" description="RNA polymerase sigma-70 region 2" evidence="5">
    <location>
        <begin position="27"/>
        <end position="92"/>
    </location>
</feature>
<dbReference type="Proteomes" id="UP000220133">
    <property type="component" value="Chromosome"/>
</dbReference>
<evidence type="ECO:0000256" key="2">
    <source>
        <dbReference type="ARBA" id="ARBA00023015"/>
    </source>
</evidence>
<sequence length="197" mass="23475">MSMLSNYSDEQLLLLLKDDHIPAFNTIYERYSRQVYLYILSKVDTNDTAKDILQEVFTSLWERRRFAKIDSLKAYLYQGVRHKIIDIYRKEANYRKYLQQLIEHFDAHPHVITDHYDIKLKAQEVLEAINHLPAKMKEVFMLSRFENMSIEQIADKLNLSPQTVKNQISKALKVLRTHYQSDMLMMIALGSLLYQHY</sequence>
<organism evidence="7 8">
    <name type="scientific">Chitinophaga caeni</name>
    <dbReference type="NCBI Taxonomy" id="2029983"/>
    <lineage>
        <taxon>Bacteria</taxon>
        <taxon>Pseudomonadati</taxon>
        <taxon>Bacteroidota</taxon>
        <taxon>Chitinophagia</taxon>
        <taxon>Chitinophagales</taxon>
        <taxon>Chitinophagaceae</taxon>
        <taxon>Chitinophaga</taxon>
    </lineage>
</organism>
<dbReference type="SUPFAM" id="SSF88659">
    <property type="entry name" value="Sigma3 and sigma4 domains of RNA polymerase sigma factors"/>
    <property type="match status" value="1"/>
</dbReference>
<evidence type="ECO:0000259" key="5">
    <source>
        <dbReference type="Pfam" id="PF04542"/>
    </source>
</evidence>
<dbReference type="PANTHER" id="PTHR43133">
    <property type="entry name" value="RNA POLYMERASE ECF-TYPE SIGMA FACTO"/>
    <property type="match status" value="1"/>
</dbReference>
<dbReference type="Pfam" id="PF04542">
    <property type="entry name" value="Sigma70_r2"/>
    <property type="match status" value="1"/>
</dbReference>
<evidence type="ECO:0000259" key="6">
    <source>
        <dbReference type="Pfam" id="PF08281"/>
    </source>
</evidence>
<dbReference type="Gene3D" id="1.10.1740.10">
    <property type="match status" value="1"/>
</dbReference>
<dbReference type="GO" id="GO:0006352">
    <property type="term" value="P:DNA-templated transcription initiation"/>
    <property type="evidence" value="ECO:0007669"/>
    <property type="project" value="InterPro"/>
</dbReference>
<evidence type="ECO:0000256" key="4">
    <source>
        <dbReference type="ARBA" id="ARBA00023163"/>
    </source>
</evidence>
<dbReference type="AlphaFoldDB" id="A0A291QUT9"/>
<evidence type="ECO:0000256" key="3">
    <source>
        <dbReference type="ARBA" id="ARBA00023082"/>
    </source>
</evidence>
<evidence type="ECO:0000313" key="8">
    <source>
        <dbReference type="Proteomes" id="UP000220133"/>
    </source>
</evidence>
<keyword evidence="8" id="KW-1185">Reference proteome</keyword>
<dbReference type="InterPro" id="IPR013325">
    <property type="entry name" value="RNA_pol_sigma_r2"/>
</dbReference>
<feature type="domain" description="RNA polymerase sigma factor 70 region 4 type 2" evidence="6">
    <location>
        <begin position="123"/>
        <end position="173"/>
    </location>
</feature>
<dbReference type="InterPro" id="IPR013249">
    <property type="entry name" value="RNA_pol_sigma70_r4_t2"/>
</dbReference>
<evidence type="ECO:0000313" key="7">
    <source>
        <dbReference type="EMBL" id="ATL47614.1"/>
    </source>
</evidence>
<name>A0A291QUT9_9BACT</name>
<reference evidence="7 8" key="1">
    <citation type="submission" date="2017-10" db="EMBL/GenBank/DDBJ databases">
        <title>Paenichitinophaga pekingensis gen. nov., sp. nov., isolated from activated sludge.</title>
        <authorList>
            <person name="Jin D."/>
            <person name="Kong X."/>
            <person name="Deng Y."/>
            <person name="Bai Z."/>
        </authorList>
    </citation>
    <scope>NUCLEOTIDE SEQUENCE [LARGE SCALE GENOMIC DNA]</scope>
    <source>
        <strain evidence="7 8">13</strain>
    </source>
</reference>
<dbReference type="GO" id="GO:0003677">
    <property type="term" value="F:DNA binding"/>
    <property type="evidence" value="ECO:0007669"/>
    <property type="project" value="InterPro"/>
</dbReference>
<dbReference type="InterPro" id="IPR013324">
    <property type="entry name" value="RNA_pol_sigma_r3/r4-like"/>
</dbReference>